<dbReference type="InterPro" id="IPR013107">
    <property type="entry name" value="Acyl-CoA_DH_C"/>
</dbReference>
<dbReference type="OrthoDB" id="2986495at2"/>
<dbReference type="Pfam" id="PF08028">
    <property type="entry name" value="Acyl-CoA_dh_2"/>
    <property type="match status" value="1"/>
</dbReference>
<evidence type="ECO:0000313" key="6">
    <source>
        <dbReference type="EMBL" id="PRY23340.1"/>
    </source>
</evidence>
<evidence type="ECO:0000313" key="7">
    <source>
        <dbReference type="Proteomes" id="UP000239209"/>
    </source>
</evidence>
<comment type="caution">
    <text evidence="6">The sequence shown here is derived from an EMBL/GenBank/DDBJ whole genome shotgun (WGS) entry which is preliminary data.</text>
</comment>
<keyword evidence="1" id="KW-0285">Flavoprotein</keyword>
<dbReference type="InterPro" id="IPR046373">
    <property type="entry name" value="Acyl-CoA_Oxase/DH_mid-dom_sf"/>
</dbReference>
<reference evidence="6 7" key="1">
    <citation type="submission" date="2018-03" db="EMBL/GenBank/DDBJ databases">
        <title>Genomic Encyclopedia of Archaeal and Bacterial Type Strains, Phase II (KMG-II): from individual species to whole genera.</title>
        <authorList>
            <person name="Goeker M."/>
        </authorList>
    </citation>
    <scope>NUCLEOTIDE SEQUENCE [LARGE SCALE GENOMIC DNA]</scope>
    <source>
        <strain evidence="6 7">DSM 45348</strain>
    </source>
</reference>
<dbReference type="Proteomes" id="UP000239209">
    <property type="component" value="Unassembled WGS sequence"/>
</dbReference>
<protein>
    <submittedName>
        <fullName evidence="6">Alkylation response protein AidB-like acyl-CoA dehydrogenase</fullName>
    </submittedName>
</protein>
<dbReference type="AlphaFoldDB" id="A0A2T0RQF8"/>
<dbReference type="GO" id="GO:0016627">
    <property type="term" value="F:oxidoreductase activity, acting on the CH-CH group of donors"/>
    <property type="evidence" value="ECO:0007669"/>
    <property type="project" value="InterPro"/>
</dbReference>
<evidence type="ECO:0000259" key="3">
    <source>
        <dbReference type="Pfam" id="PF02770"/>
    </source>
</evidence>
<dbReference type="InterPro" id="IPR006091">
    <property type="entry name" value="Acyl-CoA_Oxase/DH_mid-dom"/>
</dbReference>
<dbReference type="InterPro" id="IPR013786">
    <property type="entry name" value="AcylCoA_DH/ox_N"/>
</dbReference>
<dbReference type="Gene3D" id="1.20.140.10">
    <property type="entry name" value="Butyryl-CoA Dehydrogenase, subunit A, domain 3"/>
    <property type="match status" value="1"/>
</dbReference>
<evidence type="ECO:0000259" key="5">
    <source>
        <dbReference type="Pfam" id="PF08028"/>
    </source>
</evidence>
<keyword evidence="2" id="KW-0560">Oxidoreductase</keyword>
<dbReference type="InterPro" id="IPR037069">
    <property type="entry name" value="AcylCoA_DH/ox_N_sf"/>
</dbReference>
<feature type="domain" description="Acyl-CoA dehydrogenase C-terminal" evidence="5">
    <location>
        <begin position="244"/>
        <end position="360"/>
    </location>
</feature>
<dbReference type="PANTHER" id="PTHR43831:SF1">
    <property type="entry name" value="ISOBUTYRYL-COA DEHYDROGENASE, MITOCHONDRIAL"/>
    <property type="match status" value="1"/>
</dbReference>
<dbReference type="RefSeq" id="WP_106129564.1">
    <property type="nucleotide sequence ID" value="NZ_PVZG01000015.1"/>
</dbReference>
<evidence type="ECO:0000259" key="4">
    <source>
        <dbReference type="Pfam" id="PF02771"/>
    </source>
</evidence>
<dbReference type="Pfam" id="PF02770">
    <property type="entry name" value="Acyl-CoA_dh_M"/>
    <property type="match status" value="1"/>
</dbReference>
<organism evidence="6 7">
    <name type="scientific">Pseudosporangium ferrugineum</name>
    <dbReference type="NCBI Taxonomy" id="439699"/>
    <lineage>
        <taxon>Bacteria</taxon>
        <taxon>Bacillati</taxon>
        <taxon>Actinomycetota</taxon>
        <taxon>Actinomycetes</taxon>
        <taxon>Micromonosporales</taxon>
        <taxon>Micromonosporaceae</taxon>
        <taxon>Pseudosporangium</taxon>
    </lineage>
</organism>
<dbReference type="GO" id="GO:0050660">
    <property type="term" value="F:flavin adenine dinucleotide binding"/>
    <property type="evidence" value="ECO:0007669"/>
    <property type="project" value="InterPro"/>
</dbReference>
<accession>A0A2T0RQF8</accession>
<dbReference type="PANTHER" id="PTHR43831">
    <property type="entry name" value="ISOBUTYRYL-COA DEHYDROGENASE"/>
    <property type="match status" value="1"/>
</dbReference>
<dbReference type="EMBL" id="PVZG01000015">
    <property type="protein sequence ID" value="PRY23340.1"/>
    <property type="molecule type" value="Genomic_DNA"/>
</dbReference>
<dbReference type="InterPro" id="IPR009100">
    <property type="entry name" value="AcylCoA_DH/oxidase_NM_dom_sf"/>
</dbReference>
<keyword evidence="7" id="KW-1185">Reference proteome</keyword>
<gene>
    <name evidence="6" type="ORF">CLV70_11567</name>
</gene>
<feature type="domain" description="Acyl-CoA oxidase/dehydrogenase middle" evidence="3">
    <location>
        <begin position="130"/>
        <end position="220"/>
    </location>
</feature>
<feature type="domain" description="Acyl-CoA dehydrogenase/oxidase N-terminal" evidence="4">
    <location>
        <begin position="24"/>
        <end position="91"/>
    </location>
</feature>
<dbReference type="InterPro" id="IPR036250">
    <property type="entry name" value="AcylCo_DH-like_C"/>
</dbReference>
<dbReference type="Gene3D" id="2.40.110.10">
    <property type="entry name" value="Butyryl-CoA Dehydrogenase, subunit A, domain 2"/>
    <property type="match status" value="1"/>
</dbReference>
<evidence type="ECO:0000256" key="1">
    <source>
        <dbReference type="ARBA" id="ARBA00022630"/>
    </source>
</evidence>
<dbReference type="Gene3D" id="1.10.540.10">
    <property type="entry name" value="Acyl-CoA dehydrogenase/oxidase, N-terminal domain"/>
    <property type="match status" value="1"/>
</dbReference>
<evidence type="ECO:0000256" key="2">
    <source>
        <dbReference type="ARBA" id="ARBA00023002"/>
    </source>
</evidence>
<dbReference type="SUPFAM" id="SSF47203">
    <property type="entry name" value="Acyl-CoA dehydrogenase C-terminal domain-like"/>
    <property type="match status" value="1"/>
</dbReference>
<dbReference type="InterPro" id="IPR052547">
    <property type="entry name" value="Mito_Isobutyryl-CoADH"/>
</dbReference>
<dbReference type="SUPFAM" id="SSF56645">
    <property type="entry name" value="Acyl-CoA dehydrogenase NM domain-like"/>
    <property type="match status" value="1"/>
</dbReference>
<proteinExistence type="predicted"/>
<dbReference type="CDD" id="cd00567">
    <property type="entry name" value="ACAD"/>
    <property type="match status" value="1"/>
</dbReference>
<name>A0A2T0RQF8_9ACTN</name>
<dbReference type="Pfam" id="PF02771">
    <property type="entry name" value="Acyl-CoA_dh_N"/>
    <property type="match status" value="1"/>
</dbReference>
<dbReference type="PIRSF" id="PIRSF016578">
    <property type="entry name" value="HsaA"/>
    <property type="match status" value="1"/>
</dbReference>
<sequence>MPTPSANAEALPKTQLSQLVDVTAALAAHAEEHDRSAELPAAGLALVHDAGLLTLTVGTGHGGPGGTLADTVRVLTALGRGDPSVALISAMTLFAHAAQARTGGWPADLYAGVLAESATRPTLINALRVEPDLGTPARGGLPATTARRTADGWELTGHKIFSTGAVGLRWMQVWARTDEDPVRAGAFLVRTDSPGITVERTWDHLGLRASRSDDVTFDRVRVPEGAVLGLDGRDGGDLRAWNALGIAAIYLGVAYAARDWLAGYLRERVPTNLGKPLASLPRFQNEVGAIEAALASAQAFLTATAETGGVTAADLAKTVVTNAAIDAVQRGVALIGNAALSRRNPLERHLRDVLCGRIHTPQDDVVLGSAGRSVLEGTH</sequence>